<dbReference type="SUPFAM" id="SSF52172">
    <property type="entry name" value="CheY-like"/>
    <property type="match status" value="1"/>
</dbReference>
<organism evidence="12 13">
    <name type="scientific">Brotonthovivens ammoniilytica</name>
    <dbReference type="NCBI Taxonomy" id="2981725"/>
    <lineage>
        <taxon>Bacteria</taxon>
        <taxon>Bacillati</taxon>
        <taxon>Bacillota</taxon>
        <taxon>Clostridia</taxon>
        <taxon>Lachnospirales</taxon>
        <taxon>Lachnospiraceae</taxon>
        <taxon>Brotonthovivens</taxon>
    </lineage>
</organism>
<dbReference type="PROSITE" id="PS50110">
    <property type="entry name" value="RESPONSE_REGULATORY"/>
    <property type="match status" value="1"/>
</dbReference>
<dbReference type="InterPro" id="IPR016032">
    <property type="entry name" value="Sig_transdc_resp-reg_C-effctor"/>
</dbReference>
<evidence type="ECO:0000313" key="13">
    <source>
        <dbReference type="Proteomes" id="UP001652442"/>
    </source>
</evidence>
<dbReference type="InterPro" id="IPR036388">
    <property type="entry name" value="WH-like_DNA-bd_sf"/>
</dbReference>
<feature type="domain" description="Response regulatory" evidence="10">
    <location>
        <begin position="1"/>
        <end position="117"/>
    </location>
</feature>
<dbReference type="Proteomes" id="UP001652442">
    <property type="component" value="Unassembled WGS sequence"/>
</dbReference>
<dbReference type="CDD" id="cd00383">
    <property type="entry name" value="trans_reg_C"/>
    <property type="match status" value="1"/>
</dbReference>
<comment type="function">
    <text evidence="7">May play the central regulatory role in sporulation. It may be an element of the effector pathway responsible for the activation of sporulation genes in response to nutritional stress. Spo0A may act in concert with spo0H (a sigma factor) to control the expression of some genes that are critical to the sporulation process.</text>
</comment>
<dbReference type="SMART" id="SM00862">
    <property type="entry name" value="Trans_reg_C"/>
    <property type="match status" value="1"/>
</dbReference>
<proteinExistence type="predicted"/>
<evidence type="ECO:0000256" key="3">
    <source>
        <dbReference type="ARBA" id="ARBA00023012"/>
    </source>
</evidence>
<sequence>MIYILEDDNSIRELVVYSLKNSGMEAMGFERPSDFWQQLEKERPSLLLLDIMLPEEDGVEILKRLRDRADTHKLPVILLTAKSSEYDKVRGLDSGADDYVSKPFGMMELISRIKALLRRTREETTETCYQIGELAVYPDKHQVRVSGQIVELTLKEFELLNLMISHPEMVFTREQIQDKIWGYAFDGESRTVDVHVRTLRQKLRECGKLVKTVRGVGYRLSGEEK</sequence>
<dbReference type="Gene3D" id="6.10.250.690">
    <property type="match status" value="1"/>
</dbReference>
<dbReference type="PROSITE" id="PS51755">
    <property type="entry name" value="OMPR_PHOB"/>
    <property type="match status" value="1"/>
</dbReference>
<dbReference type="PANTHER" id="PTHR48111:SF1">
    <property type="entry name" value="TWO-COMPONENT RESPONSE REGULATOR ORR33"/>
    <property type="match status" value="1"/>
</dbReference>
<name>A0ABT2TPW8_9FIRM</name>
<evidence type="ECO:0000256" key="6">
    <source>
        <dbReference type="ARBA" id="ARBA00023163"/>
    </source>
</evidence>
<evidence type="ECO:0000313" key="12">
    <source>
        <dbReference type="EMBL" id="MCU6763499.1"/>
    </source>
</evidence>
<dbReference type="Pfam" id="PF00072">
    <property type="entry name" value="Response_reg"/>
    <property type="match status" value="1"/>
</dbReference>
<evidence type="ECO:0000256" key="5">
    <source>
        <dbReference type="ARBA" id="ARBA00023125"/>
    </source>
</evidence>
<feature type="domain" description="OmpR/PhoB-type" evidence="11">
    <location>
        <begin position="126"/>
        <end position="222"/>
    </location>
</feature>
<keyword evidence="3" id="KW-0902">Two-component regulatory system</keyword>
<dbReference type="Pfam" id="PF00486">
    <property type="entry name" value="Trans_reg_C"/>
    <property type="match status" value="1"/>
</dbReference>
<dbReference type="PANTHER" id="PTHR48111">
    <property type="entry name" value="REGULATOR OF RPOS"/>
    <property type="match status" value="1"/>
</dbReference>
<evidence type="ECO:0000256" key="2">
    <source>
        <dbReference type="ARBA" id="ARBA00022553"/>
    </source>
</evidence>
<evidence type="ECO:0000256" key="7">
    <source>
        <dbReference type="ARBA" id="ARBA00024867"/>
    </source>
</evidence>
<keyword evidence="6" id="KW-0804">Transcription</keyword>
<dbReference type="RefSeq" id="WP_158426134.1">
    <property type="nucleotide sequence ID" value="NZ_JAOQJQ010000007.1"/>
</dbReference>
<gene>
    <name evidence="12" type="ORF">OCV88_14380</name>
</gene>
<comment type="caution">
    <text evidence="12">The sequence shown here is derived from an EMBL/GenBank/DDBJ whole genome shotgun (WGS) entry which is preliminary data.</text>
</comment>
<keyword evidence="4" id="KW-0805">Transcription regulation</keyword>
<keyword evidence="5 9" id="KW-0238">DNA-binding</keyword>
<evidence type="ECO:0000256" key="4">
    <source>
        <dbReference type="ARBA" id="ARBA00023015"/>
    </source>
</evidence>
<keyword evidence="13" id="KW-1185">Reference proteome</keyword>
<keyword evidence="2 8" id="KW-0597">Phosphoprotein</keyword>
<evidence type="ECO:0000259" key="11">
    <source>
        <dbReference type="PROSITE" id="PS51755"/>
    </source>
</evidence>
<feature type="modified residue" description="4-aspartylphosphate" evidence="8">
    <location>
        <position position="50"/>
    </location>
</feature>
<dbReference type="Gene3D" id="1.10.10.10">
    <property type="entry name" value="Winged helix-like DNA-binding domain superfamily/Winged helix DNA-binding domain"/>
    <property type="match status" value="1"/>
</dbReference>
<dbReference type="SUPFAM" id="SSF46894">
    <property type="entry name" value="C-terminal effector domain of the bipartite response regulators"/>
    <property type="match status" value="1"/>
</dbReference>
<dbReference type="EMBL" id="JAOQJQ010000007">
    <property type="protein sequence ID" value="MCU6763499.1"/>
    <property type="molecule type" value="Genomic_DNA"/>
</dbReference>
<dbReference type="InterPro" id="IPR039420">
    <property type="entry name" value="WalR-like"/>
</dbReference>
<evidence type="ECO:0000256" key="1">
    <source>
        <dbReference type="ARBA" id="ARBA00018672"/>
    </source>
</evidence>
<dbReference type="InterPro" id="IPR001867">
    <property type="entry name" value="OmpR/PhoB-type_DNA-bd"/>
</dbReference>
<dbReference type="SMART" id="SM00448">
    <property type="entry name" value="REC"/>
    <property type="match status" value="1"/>
</dbReference>
<evidence type="ECO:0000256" key="9">
    <source>
        <dbReference type="PROSITE-ProRule" id="PRU01091"/>
    </source>
</evidence>
<protein>
    <recommendedName>
        <fullName evidence="1">Stage 0 sporulation protein A homolog</fullName>
    </recommendedName>
</protein>
<dbReference type="InterPro" id="IPR001789">
    <property type="entry name" value="Sig_transdc_resp-reg_receiver"/>
</dbReference>
<accession>A0ABT2TPW8</accession>
<dbReference type="Gene3D" id="3.40.50.2300">
    <property type="match status" value="1"/>
</dbReference>
<evidence type="ECO:0000259" key="10">
    <source>
        <dbReference type="PROSITE" id="PS50110"/>
    </source>
</evidence>
<reference evidence="12 13" key="1">
    <citation type="journal article" date="2021" name="ISME Commun">
        <title>Automated analysis of genomic sequences facilitates high-throughput and comprehensive description of bacteria.</title>
        <authorList>
            <person name="Hitch T.C.A."/>
        </authorList>
    </citation>
    <scope>NUCLEOTIDE SEQUENCE [LARGE SCALE GENOMIC DNA]</scope>
    <source>
        <strain evidence="12 13">Sanger_109</strain>
    </source>
</reference>
<feature type="DNA-binding region" description="OmpR/PhoB-type" evidence="9">
    <location>
        <begin position="126"/>
        <end position="222"/>
    </location>
</feature>
<dbReference type="InterPro" id="IPR011006">
    <property type="entry name" value="CheY-like_superfamily"/>
</dbReference>
<evidence type="ECO:0000256" key="8">
    <source>
        <dbReference type="PROSITE-ProRule" id="PRU00169"/>
    </source>
</evidence>